<dbReference type="SUPFAM" id="SSF56436">
    <property type="entry name" value="C-type lectin-like"/>
    <property type="match status" value="1"/>
</dbReference>
<dbReference type="AlphaFoldDB" id="A0A1H0N2K6"/>
<gene>
    <name evidence="1" type="ORF">SAMN05216366_102146</name>
</gene>
<name>A0A1H0N2K6_SELRU</name>
<reference evidence="1 2" key="1">
    <citation type="submission" date="2016-10" db="EMBL/GenBank/DDBJ databases">
        <authorList>
            <person name="de Groot N.N."/>
        </authorList>
    </citation>
    <scope>NUCLEOTIDE SEQUENCE [LARGE SCALE GENOMIC DNA]</scope>
    <source>
        <strain evidence="1 2">S137</strain>
    </source>
</reference>
<dbReference type="InterPro" id="IPR016187">
    <property type="entry name" value="CTDL_fold"/>
</dbReference>
<sequence>MESFIIDKDRKAIEHASGGKMTLLYDNAGNPSVMCVIPKFNLEDVDADLGTGVHPAFIVHGREVPEIFISKYQNVIKAGKAYSIAHEDPKAYIDFDSAKVACDAKGRGWHIMNRAEWGAIALWCKANGFMPRGNTNYGKAYDATHEHGVMGGDSRTLTGSGPQSWNHDNTPYGISDLCGNVWEWNDGLKIIDGRIYVHGEDGAAMNNFDTANVENGTTGWINTGAFYMGDGMKVGASRTNAKAYDGNFKDLAANTGFTVPSYLKALGAFPTSGNTTDDHLWCNTEGERIPISGGHWGDGSYAGLFALRLSSVRSYSSGYIGFRSAYIAI</sequence>
<dbReference type="Proteomes" id="UP000182412">
    <property type="component" value="Unassembled WGS sequence"/>
</dbReference>
<protein>
    <submittedName>
        <fullName evidence="1">Sulfatase-modifying factor enzyme 1</fullName>
    </submittedName>
</protein>
<dbReference type="InterPro" id="IPR042095">
    <property type="entry name" value="SUMF_sf"/>
</dbReference>
<dbReference type="OrthoDB" id="9768004at2"/>
<evidence type="ECO:0000313" key="1">
    <source>
        <dbReference type="EMBL" id="SDO86883.1"/>
    </source>
</evidence>
<dbReference type="EMBL" id="FNJQ01000002">
    <property type="protein sequence ID" value="SDO86883.1"/>
    <property type="molecule type" value="Genomic_DNA"/>
</dbReference>
<proteinExistence type="predicted"/>
<evidence type="ECO:0000313" key="2">
    <source>
        <dbReference type="Proteomes" id="UP000182412"/>
    </source>
</evidence>
<accession>A0A1H0N2K6</accession>
<organism evidence="1 2">
    <name type="scientific">Selenomonas ruminantium</name>
    <dbReference type="NCBI Taxonomy" id="971"/>
    <lineage>
        <taxon>Bacteria</taxon>
        <taxon>Bacillati</taxon>
        <taxon>Bacillota</taxon>
        <taxon>Negativicutes</taxon>
        <taxon>Selenomonadales</taxon>
        <taxon>Selenomonadaceae</taxon>
        <taxon>Selenomonas</taxon>
    </lineage>
</organism>
<dbReference type="RefSeq" id="WP_074571152.1">
    <property type="nucleotide sequence ID" value="NZ_FNJQ01000002.1"/>
</dbReference>
<dbReference type="Gene3D" id="3.90.1580.10">
    <property type="entry name" value="paralog of FGE (formylglycine-generating enzyme)"/>
    <property type="match status" value="1"/>
</dbReference>